<evidence type="ECO:0000313" key="3">
    <source>
        <dbReference type="EMBL" id="SDB80126.1"/>
    </source>
</evidence>
<accession>A0A1G6GG22</accession>
<reference evidence="3 4" key="1">
    <citation type="submission" date="2016-06" db="EMBL/GenBank/DDBJ databases">
        <authorList>
            <person name="Olsen C.W."/>
            <person name="Carey S."/>
            <person name="Hinshaw L."/>
            <person name="Karasin A.I."/>
        </authorList>
    </citation>
    <scope>NUCLEOTIDE SEQUENCE [LARGE SCALE GENOMIC DNA]</scope>
    <source>
        <strain evidence="3 4">LZ-22</strain>
    </source>
</reference>
<feature type="region of interest" description="Disordered" evidence="1">
    <location>
        <begin position="38"/>
        <end position="58"/>
    </location>
</feature>
<gene>
    <name evidence="3" type="ORF">GA0111570_101401</name>
</gene>
<dbReference type="EMBL" id="FMYF01000001">
    <property type="protein sequence ID" value="SDB80126.1"/>
    <property type="molecule type" value="Genomic_DNA"/>
</dbReference>
<name>A0A1G6GG22_9ACTN</name>
<dbReference type="AlphaFoldDB" id="A0A1G6GG22"/>
<dbReference type="Proteomes" id="UP000199086">
    <property type="component" value="Unassembled WGS sequence"/>
</dbReference>
<keyword evidence="3" id="KW-0489">Methyltransferase</keyword>
<keyword evidence="4" id="KW-1185">Reference proteome</keyword>
<sequence length="253" mass="25378">MLSPTIPLVAAVPTAVLLGIATATATGPLLRMLPAETESEAGDTQGTGPAGPTLLGSAPPDRPPDYGALAGRGFATACGAVSLVASLLVLTLAPLPWLPLWLVWSTLFVVLVGVDAATTWLPLGLTRATWAAGAVALALSGGLVLALGRGTAADPVRVLLGAAAAGALYLALWRVGRGLGFGDVRISPLLGALGAALSWTEWWVALAAGPLLGAVWGIVRSVAGHRGPYAYGPWMWLGPAAALLAQPTGPLVA</sequence>
<evidence type="ECO:0000313" key="4">
    <source>
        <dbReference type="Proteomes" id="UP000199086"/>
    </source>
</evidence>
<keyword evidence="2" id="KW-1133">Transmembrane helix</keyword>
<evidence type="ECO:0000256" key="2">
    <source>
        <dbReference type="SAM" id="Phobius"/>
    </source>
</evidence>
<dbReference type="GO" id="GO:0032259">
    <property type="term" value="P:methylation"/>
    <property type="evidence" value="ECO:0007669"/>
    <property type="project" value="UniProtKB-KW"/>
</dbReference>
<keyword evidence="2" id="KW-0472">Membrane</keyword>
<feature type="transmembrane region" description="Helical" evidence="2">
    <location>
        <begin position="128"/>
        <end position="146"/>
    </location>
</feature>
<dbReference type="RefSeq" id="WP_092605803.1">
    <property type="nucleotide sequence ID" value="NZ_FMYF01000001.1"/>
</dbReference>
<protein>
    <submittedName>
        <fullName evidence="3">Leader peptidase (Prepilin peptidase) / N-methyltransferase</fullName>
    </submittedName>
</protein>
<evidence type="ECO:0000256" key="1">
    <source>
        <dbReference type="SAM" id="MobiDB-lite"/>
    </source>
</evidence>
<dbReference type="STRING" id="1577474.GA0111570_101401"/>
<proteinExistence type="predicted"/>
<keyword evidence="3" id="KW-0808">Transferase</keyword>
<feature type="transmembrane region" description="Helical" evidence="2">
    <location>
        <begin position="158"/>
        <end position="176"/>
    </location>
</feature>
<organism evidence="3 4">
    <name type="scientific">Raineyella antarctica</name>
    <dbReference type="NCBI Taxonomy" id="1577474"/>
    <lineage>
        <taxon>Bacteria</taxon>
        <taxon>Bacillati</taxon>
        <taxon>Actinomycetota</taxon>
        <taxon>Actinomycetes</taxon>
        <taxon>Propionibacteriales</taxon>
        <taxon>Propionibacteriaceae</taxon>
        <taxon>Raineyella</taxon>
    </lineage>
</organism>
<feature type="transmembrane region" description="Helical" evidence="2">
    <location>
        <begin position="100"/>
        <end position="122"/>
    </location>
</feature>
<feature type="transmembrane region" description="Helical" evidence="2">
    <location>
        <begin position="196"/>
        <end position="219"/>
    </location>
</feature>
<feature type="transmembrane region" description="Helical" evidence="2">
    <location>
        <begin position="73"/>
        <end position="93"/>
    </location>
</feature>
<dbReference type="GO" id="GO:0008168">
    <property type="term" value="F:methyltransferase activity"/>
    <property type="evidence" value="ECO:0007669"/>
    <property type="project" value="UniProtKB-KW"/>
</dbReference>
<keyword evidence="2" id="KW-0812">Transmembrane</keyword>